<comment type="caution">
    <text evidence="1">The sequence shown here is derived from an EMBL/GenBank/DDBJ whole genome shotgun (WGS) entry which is preliminary data.</text>
</comment>
<organism evidence="1">
    <name type="scientific">marine sediment metagenome</name>
    <dbReference type="NCBI Taxonomy" id="412755"/>
    <lineage>
        <taxon>unclassified sequences</taxon>
        <taxon>metagenomes</taxon>
        <taxon>ecological metagenomes</taxon>
    </lineage>
</organism>
<name>X1AH32_9ZZZZ</name>
<dbReference type="AlphaFoldDB" id="X1AH32"/>
<dbReference type="EMBL" id="BART01005679">
    <property type="protein sequence ID" value="GAG69037.1"/>
    <property type="molecule type" value="Genomic_DNA"/>
</dbReference>
<proteinExistence type="predicted"/>
<gene>
    <name evidence="1" type="ORF">S01H4_12957</name>
</gene>
<accession>X1AH32</accession>
<sequence>MKRCPICGYNLLVYEWFKESLYQCKRCRYTKHLRQGKLELVIGKWRKKIVVNKELKIYDKEIA</sequence>
<evidence type="ECO:0000313" key="1">
    <source>
        <dbReference type="EMBL" id="GAG69037.1"/>
    </source>
</evidence>
<feature type="non-terminal residue" evidence="1">
    <location>
        <position position="63"/>
    </location>
</feature>
<protein>
    <submittedName>
        <fullName evidence="1">Uncharacterized protein</fullName>
    </submittedName>
</protein>
<reference evidence="1" key="1">
    <citation type="journal article" date="2014" name="Front. Microbiol.">
        <title>High frequency of phylogenetically diverse reductive dehalogenase-homologous genes in deep subseafloor sedimentary metagenomes.</title>
        <authorList>
            <person name="Kawai M."/>
            <person name="Futagami T."/>
            <person name="Toyoda A."/>
            <person name="Takaki Y."/>
            <person name="Nishi S."/>
            <person name="Hori S."/>
            <person name="Arai W."/>
            <person name="Tsubouchi T."/>
            <person name="Morono Y."/>
            <person name="Uchiyama I."/>
            <person name="Ito T."/>
            <person name="Fujiyama A."/>
            <person name="Inagaki F."/>
            <person name="Takami H."/>
        </authorList>
    </citation>
    <scope>NUCLEOTIDE SEQUENCE</scope>
    <source>
        <strain evidence="1">Expedition CK06-06</strain>
    </source>
</reference>